<evidence type="ECO:0000259" key="1">
    <source>
        <dbReference type="Pfam" id="PF03572"/>
    </source>
</evidence>
<protein>
    <recommendedName>
        <fullName evidence="1">Tail specific protease domain-containing protein</fullName>
    </recommendedName>
</protein>
<dbReference type="RefSeq" id="WP_183670028.1">
    <property type="nucleotide sequence ID" value="NZ_BMPB01000001.1"/>
</dbReference>
<gene>
    <name evidence="2" type="ORF">GGQ57_001641</name>
</gene>
<dbReference type="EMBL" id="JACHOC010000003">
    <property type="protein sequence ID" value="MBB4621744.1"/>
    <property type="molecule type" value="Genomic_DNA"/>
</dbReference>
<evidence type="ECO:0000313" key="3">
    <source>
        <dbReference type="Proteomes" id="UP000533637"/>
    </source>
</evidence>
<dbReference type="Gene3D" id="3.90.226.10">
    <property type="entry name" value="2-enoyl-CoA Hydratase, Chain A, domain 1"/>
    <property type="match status" value="1"/>
</dbReference>
<proteinExistence type="predicted"/>
<accession>A0ABR6KJR7</accession>
<comment type="caution">
    <text evidence="2">The sequence shown here is derived from an EMBL/GenBank/DDBJ whole genome shotgun (WGS) entry which is preliminary data.</text>
</comment>
<name>A0ABR6KJR7_9BACT</name>
<dbReference type="Proteomes" id="UP000533637">
    <property type="component" value="Unassembled WGS sequence"/>
</dbReference>
<dbReference type="InterPro" id="IPR029045">
    <property type="entry name" value="ClpP/crotonase-like_dom_sf"/>
</dbReference>
<dbReference type="PROSITE" id="PS51257">
    <property type="entry name" value="PROKAR_LIPOPROTEIN"/>
    <property type="match status" value="1"/>
</dbReference>
<dbReference type="SUPFAM" id="SSF52096">
    <property type="entry name" value="ClpP/crotonase"/>
    <property type="match status" value="1"/>
</dbReference>
<reference evidence="2 3" key="1">
    <citation type="submission" date="2020-08" db="EMBL/GenBank/DDBJ databases">
        <title>Genomic Encyclopedia of Type Strains, Phase IV (KMG-IV): sequencing the most valuable type-strain genomes for metagenomic binning, comparative biology and taxonomic classification.</title>
        <authorList>
            <person name="Goeker M."/>
        </authorList>
    </citation>
    <scope>NUCLEOTIDE SEQUENCE [LARGE SCALE GENOMIC DNA]</scope>
    <source>
        <strain evidence="2 3">DSM 102983</strain>
    </source>
</reference>
<dbReference type="InterPro" id="IPR005151">
    <property type="entry name" value="Tail-specific_protease"/>
</dbReference>
<evidence type="ECO:0000313" key="2">
    <source>
        <dbReference type="EMBL" id="MBB4621744.1"/>
    </source>
</evidence>
<feature type="domain" description="Tail specific protease" evidence="1">
    <location>
        <begin position="236"/>
        <end position="426"/>
    </location>
</feature>
<sequence length="454" mass="52002">MKNLITGILILFFFIGCADRSGKDWLSPGDMKEDIRYFFHMIRDIHPDPYQRYDSMTFVTLEKKMIESCSVPMAREEFGWRLMKVRKFLDGHVAVFGFFSDLGRYRFPAVEFRGDQMLLESDTLLAVRDSFASYTALDIDSMIPWDQPSRLRNENMNLLLNLLLSPANKSTMTYTGVVKTSNGSRDTTICVDTHRIINDSVYSKPYASAFHLEDSIAVLYYNTCMIYGEDNVKQYRGFVDTFFSELKSKHIKYLFIDVTHNGGGSDGHNSVIINHLRTDESITKVRMTGKKAGVEKYLKSDLVKKFFGENEAEKNYWMERFGNPIMEKGIAFMEESTPANKSGYDGNVFVIMGNKTYSAGANFCLAIKRSNAAILVGEKAGQYYPICGNAIRNTLPNSKIQYQIPATETFYEPSALFEEGYIQPDIYYSIEEFLNVNNYKEIVKRCCKTACYVR</sequence>
<dbReference type="Pfam" id="PF03572">
    <property type="entry name" value="Peptidase_S41"/>
    <property type="match status" value="1"/>
</dbReference>
<organism evidence="2 3">
    <name type="scientific">Parabacteroides faecis</name>
    <dbReference type="NCBI Taxonomy" id="1217282"/>
    <lineage>
        <taxon>Bacteria</taxon>
        <taxon>Pseudomonadati</taxon>
        <taxon>Bacteroidota</taxon>
        <taxon>Bacteroidia</taxon>
        <taxon>Bacteroidales</taxon>
        <taxon>Tannerellaceae</taxon>
        <taxon>Parabacteroides</taxon>
    </lineage>
</organism>
<keyword evidence="3" id="KW-1185">Reference proteome</keyword>